<sequence>MLTLFHAPWSRSGRIVWLLEELGAPFDIEYVEIVRAQTRNGRRDPANPHPDGKVPALLHDGALVTESAAIALYLTDLFPDADLGAAVGSPERAAYVTWLAWTAGEMEPAYWGRISGQTEGDPVAKARYDAVNDRILTALKHGPYLMGHRFTAVDVMIGSAMAWGREFAPESELLDAWLKRVSERPANLAAAAKDGTPPAMTEVA</sequence>
<evidence type="ECO:0000259" key="1">
    <source>
        <dbReference type="PROSITE" id="PS50404"/>
    </source>
</evidence>
<dbReference type="SFLD" id="SFLDG00358">
    <property type="entry name" value="Main_(cytGST)"/>
    <property type="match status" value="1"/>
</dbReference>
<dbReference type="PANTHER" id="PTHR44051">
    <property type="entry name" value="GLUTATHIONE S-TRANSFERASE-RELATED"/>
    <property type="match status" value="1"/>
</dbReference>
<dbReference type="CDD" id="cd03046">
    <property type="entry name" value="GST_N_GTT1_like"/>
    <property type="match status" value="1"/>
</dbReference>
<name>A0A7W6NNW3_9CAUL</name>
<dbReference type="SFLD" id="SFLDG01150">
    <property type="entry name" value="Main.1:_Beta-like"/>
    <property type="match status" value="1"/>
</dbReference>
<feature type="domain" description="GST N-terminal" evidence="1">
    <location>
        <begin position="1"/>
        <end position="82"/>
    </location>
</feature>
<dbReference type="InterPro" id="IPR036249">
    <property type="entry name" value="Thioredoxin-like_sf"/>
</dbReference>
<dbReference type="PROSITE" id="PS50404">
    <property type="entry name" value="GST_NTER"/>
    <property type="match status" value="1"/>
</dbReference>
<accession>A0A7W6NNW3</accession>
<dbReference type="SFLD" id="SFLDS00019">
    <property type="entry name" value="Glutathione_Transferase_(cytos"/>
    <property type="match status" value="1"/>
</dbReference>
<proteinExistence type="predicted"/>
<dbReference type="SUPFAM" id="SSF47616">
    <property type="entry name" value="GST C-terminal domain-like"/>
    <property type="match status" value="1"/>
</dbReference>
<dbReference type="InterPro" id="IPR040079">
    <property type="entry name" value="Glutathione_S-Trfase"/>
</dbReference>
<dbReference type="SUPFAM" id="SSF52833">
    <property type="entry name" value="Thioredoxin-like"/>
    <property type="match status" value="1"/>
</dbReference>
<dbReference type="PANTHER" id="PTHR44051:SF21">
    <property type="entry name" value="GLUTATHIONE S-TRANSFERASE FAMILY PROTEIN"/>
    <property type="match status" value="1"/>
</dbReference>
<dbReference type="Gene3D" id="3.40.30.10">
    <property type="entry name" value="Glutaredoxin"/>
    <property type="match status" value="1"/>
</dbReference>
<protein>
    <submittedName>
        <fullName evidence="2">Glutathione S-transferase</fullName>
        <ecNumber evidence="2">2.5.1.18</ecNumber>
    </submittedName>
</protein>
<reference evidence="2 3" key="1">
    <citation type="submission" date="2020-08" db="EMBL/GenBank/DDBJ databases">
        <title>Genomic Encyclopedia of Type Strains, Phase IV (KMG-IV): sequencing the most valuable type-strain genomes for metagenomic binning, comparative biology and taxonomic classification.</title>
        <authorList>
            <person name="Goeker M."/>
        </authorList>
    </citation>
    <scope>NUCLEOTIDE SEQUENCE [LARGE SCALE GENOMIC DNA]</scope>
    <source>
        <strain evidence="2 3">DSM 23960</strain>
    </source>
</reference>
<dbReference type="EMBL" id="JACIDM010000001">
    <property type="protein sequence ID" value="MBB4081874.1"/>
    <property type="molecule type" value="Genomic_DNA"/>
</dbReference>
<dbReference type="Gene3D" id="1.20.1050.10">
    <property type="match status" value="1"/>
</dbReference>
<keyword evidence="2" id="KW-0808">Transferase</keyword>
<evidence type="ECO:0000313" key="3">
    <source>
        <dbReference type="Proteomes" id="UP000529946"/>
    </source>
</evidence>
<organism evidence="2 3">
    <name type="scientific">Brevundimonas lenta</name>
    <dbReference type="NCBI Taxonomy" id="424796"/>
    <lineage>
        <taxon>Bacteria</taxon>
        <taxon>Pseudomonadati</taxon>
        <taxon>Pseudomonadota</taxon>
        <taxon>Alphaproteobacteria</taxon>
        <taxon>Caulobacterales</taxon>
        <taxon>Caulobacteraceae</taxon>
        <taxon>Brevundimonas</taxon>
    </lineage>
</organism>
<dbReference type="RefSeq" id="WP_183202977.1">
    <property type="nucleotide sequence ID" value="NZ_BAAAER010000004.1"/>
</dbReference>
<dbReference type="InterPro" id="IPR036282">
    <property type="entry name" value="Glutathione-S-Trfase_C_sf"/>
</dbReference>
<dbReference type="EC" id="2.5.1.18" evidence="2"/>
<evidence type="ECO:0000313" key="2">
    <source>
        <dbReference type="EMBL" id="MBB4081874.1"/>
    </source>
</evidence>
<comment type="caution">
    <text evidence="2">The sequence shown here is derived from an EMBL/GenBank/DDBJ whole genome shotgun (WGS) entry which is preliminary data.</text>
</comment>
<dbReference type="InterPro" id="IPR004045">
    <property type="entry name" value="Glutathione_S-Trfase_N"/>
</dbReference>
<keyword evidence="3" id="KW-1185">Reference proteome</keyword>
<dbReference type="Pfam" id="PF00043">
    <property type="entry name" value="GST_C"/>
    <property type="match status" value="1"/>
</dbReference>
<dbReference type="Pfam" id="PF13409">
    <property type="entry name" value="GST_N_2"/>
    <property type="match status" value="1"/>
</dbReference>
<dbReference type="InterPro" id="IPR004046">
    <property type="entry name" value="GST_C"/>
</dbReference>
<dbReference type="GO" id="GO:0004364">
    <property type="term" value="F:glutathione transferase activity"/>
    <property type="evidence" value="ECO:0007669"/>
    <property type="project" value="UniProtKB-EC"/>
</dbReference>
<gene>
    <name evidence="2" type="ORF">GGR12_000713</name>
</gene>
<dbReference type="AlphaFoldDB" id="A0A7W6NNW3"/>
<dbReference type="Proteomes" id="UP000529946">
    <property type="component" value="Unassembled WGS sequence"/>
</dbReference>